<evidence type="ECO:0000259" key="1">
    <source>
        <dbReference type="Pfam" id="PF14311"/>
    </source>
</evidence>
<dbReference type="EMBL" id="CP002612">
    <property type="protein sequence ID" value="AEA32930.1"/>
    <property type="molecule type" value="Genomic_DNA"/>
</dbReference>
<dbReference type="Proteomes" id="UP000007033">
    <property type="component" value="Plasmid p1"/>
</dbReference>
<dbReference type="RefSeq" id="WP_013682695.1">
    <property type="nucleotide sequence ID" value="NC_015319.1"/>
</dbReference>
<dbReference type="Pfam" id="PF14311">
    <property type="entry name" value="DUF4379"/>
    <property type="match status" value="1"/>
</dbReference>
<geneLocation type="plasmid" evidence="3">
    <name>plasmid1</name>
</geneLocation>
<accession>F2M3T0</accession>
<feature type="domain" description="Treble clef zinc finger" evidence="1">
    <location>
        <begin position="2"/>
        <end position="32"/>
    </location>
</feature>
<protein>
    <recommendedName>
        <fullName evidence="1">Treble clef zinc finger domain-containing protein</fullName>
    </recommendedName>
</protein>
<proteinExistence type="predicted"/>
<keyword evidence="2" id="KW-0614">Plasmid</keyword>
<reference evidence="2 3" key="1">
    <citation type="submission" date="2011-03" db="EMBL/GenBank/DDBJ databases">
        <authorList>
            <person name="Kant R."/>
            <person name="Paulin L."/>
            <person name="Alatalo E."/>
            <person name="de Vos W.M."/>
            <person name="Palva A."/>
        </authorList>
    </citation>
    <scope>NUCLEOTIDE SEQUENCE [LARGE SCALE GENOMIC DNA]</scope>
    <source>
        <strain evidence="2 3">GRL 1112</strain>
        <plasmid evidence="3">plasmid1</plasmid>
    </source>
</reference>
<dbReference type="InterPro" id="IPR025487">
    <property type="entry name" value="DUF4379"/>
</dbReference>
<gene>
    <name evidence="2" type="ORF">LA2_11004</name>
</gene>
<sequence length="116" mass="13619">MRVWWICPKGHEWQRRINARVDRQSGCPKCSPTHAKTEEEWNKLLSKVGDKIIKFKTNGSDRSLIECKNGHKWEARLADVYSNIKTIVVRNVLEIENSQRLKCTTRSWKSIRGLKI</sequence>
<dbReference type="HOGENOM" id="CLU_2093645_0_0_9"/>
<name>F2M3T0_LACAR</name>
<dbReference type="KEGG" id="lam:LA2_11004"/>
<dbReference type="AlphaFoldDB" id="F2M3T0"/>
<evidence type="ECO:0000313" key="2">
    <source>
        <dbReference type="EMBL" id="AEA32930.1"/>
    </source>
</evidence>
<organism evidence="2 3">
    <name type="scientific">Lactobacillus amylovorus (strain GRL 1112)</name>
    <dbReference type="NCBI Taxonomy" id="695560"/>
    <lineage>
        <taxon>Bacteria</taxon>
        <taxon>Bacillati</taxon>
        <taxon>Bacillota</taxon>
        <taxon>Bacilli</taxon>
        <taxon>Lactobacillales</taxon>
        <taxon>Lactobacillaceae</taxon>
        <taxon>Lactobacillus</taxon>
    </lineage>
</organism>
<evidence type="ECO:0000313" key="3">
    <source>
        <dbReference type="Proteomes" id="UP000007033"/>
    </source>
</evidence>